<protein>
    <submittedName>
        <fullName evidence="2">Uncharacterized protein</fullName>
    </submittedName>
</protein>
<proteinExistence type="predicted"/>
<gene>
    <name evidence="2" type="ORF">SDC9_163318</name>
</gene>
<evidence type="ECO:0000256" key="1">
    <source>
        <dbReference type="SAM" id="MobiDB-lite"/>
    </source>
</evidence>
<reference evidence="2" key="1">
    <citation type="submission" date="2019-08" db="EMBL/GenBank/DDBJ databases">
        <authorList>
            <person name="Kucharzyk K."/>
            <person name="Murdoch R.W."/>
            <person name="Higgins S."/>
            <person name="Loffler F."/>
        </authorList>
    </citation>
    <scope>NUCLEOTIDE SEQUENCE</scope>
</reference>
<name>A0A645FQT8_9ZZZZ</name>
<organism evidence="2">
    <name type="scientific">bioreactor metagenome</name>
    <dbReference type="NCBI Taxonomy" id="1076179"/>
    <lineage>
        <taxon>unclassified sequences</taxon>
        <taxon>metagenomes</taxon>
        <taxon>ecological metagenomes</taxon>
    </lineage>
</organism>
<dbReference type="EMBL" id="VSSQ01062872">
    <property type="protein sequence ID" value="MPN15982.1"/>
    <property type="molecule type" value="Genomic_DNA"/>
</dbReference>
<sequence>MSTILFETLEKAYWDHIETYGRNAPFEYNQVKYSRYAQPIKSNSGKTNVGWYVMYQDEQGNAITNHAALSQNRRNDPNRSWGEGRD</sequence>
<accession>A0A645FQT8</accession>
<dbReference type="AlphaFoldDB" id="A0A645FQT8"/>
<comment type="caution">
    <text evidence="2">The sequence shown here is derived from an EMBL/GenBank/DDBJ whole genome shotgun (WGS) entry which is preliminary data.</text>
</comment>
<feature type="region of interest" description="Disordered" evidence="1">
    <location>
        <begin position="66"/>
        <end position="86"/>
    </location>
</feature>
<evidence type="ECO:0000313" key="2">
    <source>
        <dbReference type="EMBL" id="MPN15982.1"/>
    </source>
</evidence>
<feature type="compositionally biased region" description="Basic and acidic residues" evidence="1">
    <location>
        <begin position="73"/>
        <end position="86"/>
    </location>
</feature>